<feature type="region of interest" description="Disordered" evidence="1">
    <location>
        <begin position="46"/>
        <end position="75"/>
    </location>
</feature>
<dbReference type="Proteomes" id="UP000005237">
    <property type="component" value="Unassembled WGS sequence"/>
</dbReference>
<accession>A0A8R1I4V0</accession>
<proteinExistence type="predicted"/>
<dbReference type="EnsemblMetazoa" id="CJA22792.1">
    <property type="protein sequence ID" value="CJA22792.1"/>
    <property type="gene ID" value="WBGene00178364"/>
</dbReference>
<name>A0A8R1I4V0_CAEJA</name>
<evidence type="ECO:0000313" key="2">
    <source>
        <dbReference type="EnsemblMetazoa" id="CJA22792.1"/>
    </source>
</evidence>
<protein>
    <submittedName>
        <fullName evidence="2">Uncharacterized protein</fullName>
    </submittedName>
</protein>
<organism evidence="2 3">
    <name type="scientific">Caenorhabditis japonica</name>
    <dbReference type="NCBI Taxonomy" id="281687"/>
    <lineage>
        <taxon>Eukaryota</taxon>
        <taxon>Metazoa</taxon>
        <taxon>Ecdysozoa</taxon>
        <taxon>Nematoda</taxon>
        <taxon>Chromadorea</taxon>
        <taxon>Rhabditida</taxon>
        <taxon>Rhabditina</taxon>
        <taxon>Rhabditomorpha</taxon>
        <taxon>Rhabditoidea</taxon>
        <taxon>Rhabditidae</taxon>
        <taxon>Peloderinae</taxon>
        <taxon>Caenorhabditis</taxon>
    </lineage>
</organism>
<keyword evidence="3" id="KW-1185">Reference proteome</keyword>
<reference evidence="2" key="2">
    <citation type="submission" date="2022-06" db="UniProtKB">
        <authorList>
            <consortium name="EnsemblMetazoa"/>
        </authorList>
    </citation>
    <scope>IDENTIFICATION</scope>
    <source>
        <strain evidence="2">DF5081</strain>
    </source>
</reference>
<dbReference type="AlphaFoldDB" id="A0A8R1I4V0"/>
<evidence type="ECO:0000313" key="3">
    <source>
        <dbReference type="Proteomes" id="UP000005237"/>
    </source>
</evidence>
<feature type="compositionally biased region" description="Polar residues" evidence="1">
    <location>
        <begin position="57"/>
        <end position="75"/>
    </location>
</feature>
<reference evidence="3" key="1">
    <citation type="submission" date="2010-08" db="EMBL/GenBank/DDBJ databases">
        <authorList>
            <consortium name="Caenorhabditis japonica Sequencing Consortium"/>
            <person name="Wilson R.K."/>
        </authorList>
    </citation>
    <scope>NUCLEOTIDE SEQUENCE [LARGE SCALE GENOMIC DNA]</scope>
    <source>
        <strain evidence="3">DF5081</strain>
    </source>
</reference>
<evidence type="ECO:0000256" key="1">
    <source>
        <dbReference type="SAM" id="MobiDB-lite"/>
    </source>
</evidence>
<sequence length="75" mass="8282">MQTGSACDSEQYVIIHLGEFHRSKTQISHVEKRYFEVALVLRGLGSNGPPVEHSEIDNTSPDVTRSAFATTNPHS</sequence>